<dbReference type="Gene3D" id="1.20.1250.20">
    <property type="entry name" value="MFS general substrate transporter like domains"/>
    <property type="match status" value="1"/>
</dbReference>
<keyword evidence="3 6" id="KW-0812">Transmembrane</keyword>
<keyword evidence="4 6" id="KW-1133">Transmembrane helix</keyword>
<protein>
    <submittedName>
        <fullName evidence="8">Bacillibactin exporter</fullName>
    </submittedName>
</protein>
<dbReference type="EMBL" id="CP036280">
    <property type="protein sequence ID" value="QDU70453.1"/>
    <property type="molecule type" value="Genomic_DNA"/>
</dbReference>
<dbReference type="InterPro" id="IPR036259">
    <property type="entry name" value="MFS_trans_sf"/>
</dbReference>
<proteinExistence type="predicted"/>
<feature type="transmembrane region" description="Helical" evidence="6">
    <location>
        <begin position="100"/>
        <end position="125"/>
    </location>
</feature>
<accession>A0A518BTZ5</accession>
<dbReference type="Proteomes" id="UP000320386">
    <property type="component" value="Chromosome"/>
</dbReference>
<evidence type="ECO:0000313" key="9">
    <source>
        <dbReference type="Proteomes" id="UP000320386"/>
    </source>
</evidence>
<dbReference type="PROSITE" id="PS50850">
    <property type="entry name" value="MFS"/>
    <property type="match status" value="1"/>
</dbReference>
<dbReference type="GO" id="GO:0005886">
    <property type="term" value="C:plasma membrane"/>
    <property type="evidence" value="ECO:0007669"/>
    <property type="project" value="UniProtKB-SubCell"/>
</dbReference>
<evidence type="ECO:0000313" key="8">
    <source>
        <dbReference type="EMBL" id="QDU70453.1"/>
    </source>
</evidence>
<keyword evidence="2" id="KW-1003">Cell membrane</keyword>
<dbReference type="InterPro" id="IPR050189">
    <property type="entry name" value="MFS_Efflux_Transporters"/>
</dbReference>
<feature type="transmembrane region" description="Helical" evidence="6">
    <location>
        <begin position="166"/>
        <end position="184"/>
    </location>
</feature>
<dbReference type="CDD" id="cd17473">
    <property type="entry name" value="MFS_arabinose_efflux_permease_like"/>
    <property type="match status" value="1"/>
</dbReference>
<evidence type="ECO:0000256" key="5">
    <source>
        <dbReference type="ARBA" id="ARBA00023136"/>
    </source>
</evidence>
<keyword evidence="5 6" id="KW-0472">Membrane</keyword>
<dbReference type="KEGG" id="mcad:Pan265_02810"/>
<feature type="domain" description="Major facilitator superfamily (MFS) profile" evidence="7">
    <location>
        <begin position="7"/>
        <end position="394"/>
    </location>
</feature>
<organism evidence="8 9">
    <name type="scientific">Mucisphaera calidilacus</name>
    <dbReference type="NCBI Taxonomy" id="2527982"/>
    <lineage>
        <taxon>Bacteria</taxon>
        <taxon>Pseudomonadati</taxon>
        <taxon>Planctomycetota</taxon>
        <taxon>Phycisphaerae</taxon>
        <taxon>Phycisphaerales</taxon>
        <taxon>Phycisphaeraceae</taxon>
        <taxon>Mucisphaera</taxon>
    </lineage>
</organism>
<feature type="transmembrane region" description="Helical" evidence="6">
    <location>
        <begin position="369"/>
        <end position="390"/>
    </location>
</feature>
<evidence type="ECO:0000259" key="7">
    <source>
        <dbReference type="PROSITE" id="PS50850"/>
    </source>
</evidence>
<evidence type="ECO:0000256" key="2">
    <source>
        <dbReference type="ARBA" id="ARBA00022475"/>
    </source>
</evidence>
<sequence length="429" mass="44821">MHIPRHAAWTLLAASSLTVMSGATIAPALPAIRDAYADAWQAELMVKLVLTLPALLIALIAPMGGFLLGRFGRKPVLLMGLLLYALAGSSGGWMPASWTIYAMLVGRALLGVAVALIMVSATTLIGDYFSGERRRGVLGLQSAFMAGGGVLFLLLGGVLADADWRLPFGIYLLSVLILPTAWSLPEPPRNESDRSTDATSLAAATPIFLIALGLMVVFYLVPTQLPFLLESVLTEQAGAGGLLSGGAIAASTAAGVVTGLTYARLRRPLGLHGVNTCACALMASGFALVWLAPMLESGWGAAYALLVLGMGVYGLGSGILMPNLNNWLLDVVPERSRGRAVGMLTAAFFLGQFLSPIVTAPAIGTVGIAGSFGLASLLLMACAMSSAFFVPGIRHALSVRQCAYQDPLGPCPGMDRDSDRLEPRVPTRR</sequence>
<evidence type="ECO:0000256" key="6">
    <source>
        <dbReference type="SAM" id="Phobius"/>
    </source>
</evidence>
<feature type="transmembrane region" description="Helical" evidence="6">
    <location>
        <begin position="44"/>
        <end position="69"/>
    </location>
</feature>
<dbReference type="InterPro" id="IPR020846">
    <property type="entry name" value="MFS_dom"/>
</dbReference>
<feature type="transmembrane region" description="Helical" evidence="6">
    <location>
        <begin position="341"/>
        <end position="363"/>
    </location>
</feature>
<evidence type="ECO:0000256" key="1">
    <source>
        <dbReference type="ARBA" id="ARBA00004651"/>
    </source>
</evidence>
<feature type="transmembrane region" description="Helical" evidence="6">
    <location>
        <begin position="137"/>
        <end position="160"/>
    </location>
</feature>
<feature type="transmembrane region" description="Helical" evidence="6">
    <location>
        <begin position="274"/>
        <end position="295"/>
    </location>
</feature>
<dbReference type="PANTHER" id="PTHR43124:SF3">
    <property type="entry name" value="CHLORAMPHENICOL EFFLUX PUMP RV0191"/>
    <property type="match status" value="1"/>
</dbReference>
<dbReference type="GO" id="GO:0022857">
    <property type="term" value="F:transmembrane transporter activity"/>
    <property type="evidence" value="ECO:0007669"/>
    <property type="project" value="InterPro"/>
</dbReference>
<name>A0A518BTZ5_9BACT</name>
<dbReference type="SUPFAM" id="SSF103473">
    <property type="entry name" value="MFS general substrate transporter"/>
    <property type="match status" value="1"/>
</dbReference>
<dbReference type="AlphaFoldDB" id="A0A518BTZ5"/>
<reference evidence="8 9" key="1">
    <citation type="submission" date="2019-02" db="EMBL/GenBank/DDBJ databases">
        <title>Deep-cultivation of Planctomycetes and their phenomic and genomic characterization uncovers novel biology.</title>
        <authorList>
            <person name="Wiegand S."/>
            <person name="Jogler M."/>
            <person name="Boedeker C."/>
            <person name="Pinto D."/>
            <person name="Vollmers J."/>
            <person name="Rivas-Marin E."/>
            <person name="Kohn T."/>
            <person name="Peeters S.H."/>
            <person name="Heuer A."/>
            <person name="Rast P."/>
            <person name="Oberbeckmann S."/>
            <person name="Bunk B."/>
            <person name="Jeske O."/>
            <person name="Meyerdierks A."/>
            <person name="Storesund J.E."/>
            <person name="Kallscheuer N."/>
            <person name="Luecker S."/>
            <person name="Lage O.M."/>
            <person name="Pohl T."/>
            <person name="Merkel B.J."/>
            <person name="Hornburger P."/>
            <person name="Mueller R.-W."/>
            <person name="Bruemmer F."/>
            <person name="Labrenz M."/>
            <person name="Spormann A.M."/>
            <person name="Op den Camp H."/>
            <person name="Overmann J."/>
            <person name="Amann R."/>
            <person name="Jetten M.S.M."/>
            <person name="Mascher T."/>
            <person name="Medema M.H."/>
            <person name="Devos D.P."/>
            <person name="Kaster A.-K."/>
            <person name="Ovreas L."/>
            <person name="Rohde M."/>
            <person name="Galperin M.Y."/>
            <person name="Jogler C."/>
        </authorList>
    </citation>
    <scope>NUCLEOTIDE SEQUENCE [LARGE SCALE GENOMIC DNA]</scope>
    <source>
        <strain evidence="8 9">Pan265</strain>
    </source>
</reference>
<dbReference type="PANTHER" id="PTHR43124">
    <property type="entry name" value="PURINE EFFLUX PUMP PBUE"/>
    <property type="match status" value="1"/>
</dbReference>
<evidence type="ECO:0000256" key="3">
    <source>
        <dbReference type="ARBA" id="ARBA00022692"/>
    </source>
</evidence>
<gene>
    <name evidence="8" type="primary">ymfD</name>
    <name evidence="8" type="ORF">Pan265_02810</name>
</gene>
<feature type="transmembrane region" description="Helical" evidence="6">
    <location>
        <begin position="241"/>
        <end position="262"/>
    </location>
</feature>
<evidence type="ECO:0000256" key="4">
    <source>
        <dbReference type="ARBA" id="ARBA00022989"/>
    </source>
</evidence>
<feature type="transmembrane region" description="Helical" evidence="6">
    <location>
        <begin position="196"/>
        <end position="221"/>
    </location>
</feature>
<feature type="transmembrane region" description="Helical" evidence="6">
    <location>
        <begin position="301"/>
        <end position="320"/>
    </location>
</feature>
<comment type="subcellular location">
    <subcellularLocation>
        <location evidence="1">Cell membrane</location>
        <topology evidence="1">Multi-pass membrane protein</topology>
    </subcellularLocation>
</comment>
<feature type="transmembrane region" description="Helical" evidence="6">
    <location>
        <begin position="76"/>
        <end position="94"/>
    </location>
</feature>
<dbReference type="InterPro" id="IPR011701">
    <property type="entry name" value="MFS"/>
</dbReference>
<dbReference type="Pfam" id="PF07690">
    <property type="entry name" value="MFS_1"/>
    <property type="match status" value="1"/>
</dbReference>
<keyword evidence="9" id="KW-1185">Reference proteome</keyword>